<evidence type="ECO:0000256" key="2">
    <source>
        <dbReference type="ARBA" id="ARBA00022701"/>
    </source>
</evidence>
<dbReference type="InterPro" id="IPR054473">
    <property type="entry name" value="KIF2A-like_N"/>
</dbReference>
<dbReference type="EMBL" id="CAJVCH010524986">
    <property type="protein sequence ID" value="CAG7821967.1"/>
    <property type="molecule type" value="Genomic_DNA"/>
</dbReference>
<evidence type="ECO:0000313" key="6">
    <source>
        <dbReference type="EMBL" id="CAG7821967.1"/>
    </source>
</evidence>
<dbReference type="Proteomes" id="UP000708208">
    <property type="component" value="Unassembled WGS sequence"/>
</dbReference>
<comment type="caution">
    <text evidence="6">The sequence shown here is derived from an EMBL/GenBank/DDBJ whole genome shotgun (WGS) entry which is preliminary data.</text>
</comment>
<evidence type="ECO:0000256" key="3">
    <source>
        <dbReference type="ARBA" id="ARBA00023054"/>
    </source>
</evidence>
<feature type="compositionally biased region" description="Basic and acidic residues" evidence="4">
    <location>
        <begin position="211"/>
        <end position="223"/>
    </location>
</feature>
<dbReference type="Pfam" id="PF22923">
    <property type="entry name" value="KIF2A-like_1st"/>
    <property type="match status" value="1"/>
</dbReference>
<name>A0A8J2PBD7_9HEXA</name>
<protein>
    <recommendedName>
        <fullName evidence="5">Kinesin-like protein KIF2A-like N-terminal domain-containing protein</fullName>
    </recommendedName>
</protein>
<dbReference type="GO" id="GO:0005874">
    <property type="term" value="C:microtubule"/>
    <property type="evidence" value="ECO:0007669"/>
    <property type="project" value="UniProtKB-KW"/>
</dbReference>
<accession>A0A8J2PBD7</accession>
<evidence type="ECO:0000256" key="4">
    <source>
        <dbReference type="SAM" id="MobiDB-lite"/>
    </source>
</evidence>
<evidence type="ECO:0000256" key="1">
    <source>
        <dbReference type="ARBA" id="ARBA00022490"/>
    </source>
</evidence>
<dbReference type="OrthoDB" id="3176171at2759"/>
<keyword evidence="1" id="KW-0963">Cytoplasm</keyword>
<feature type="region of interest" description="Disordered" evidence="4">
    <location>
        <begin position="197"/>
        <end position="230"/>
    </location>
</feature>
<gene>
    <name evidence="6" type="ORF">AFUS01_LOCUS32266</name>
</gene>
<proteinExistence type="predicted"/>
<feature type="compositionally biased region" description="Polar residues" evidence="4">
    <location>
        <begin position="197"/>
        <end position="206"/>
    </location>
</feature>
<evidence type="ECO:0000313" key="7">
    <source>
        <dbReference type="Proteomes" id="UP000708208"/>
    </source>
</evidence>
<evidence type="ECO:0000259" key="5">
    <source>
        <dbReference type="Pfam" id="PF22923"/>
    </source>
</evidence>
<reference evidence="6" key="1">
    <citation type="submission" date="2021-06" db="EMBL/GenBank/DDBJ databases">
        <authorList>
            <person name="Hodson N. C."/>
            <person name="Mongue J. A."/>
            <person name="Jaron S. K."/>
        </authorList>
    </citation>
    <scope>NUCLEOTIDE SEQUENCE</scope>
</reference>
<keyword evidence="3" id="KW-0175">Coiled coil</keyword>
<dbReference type="AlphaFoldDB" id="A0A8J2PBD7"/>
<keyword evidence="2" id="KW-0493">Microtubule</keyword>
<sequence length="230" mass="25090">MHEISDVFLNNGVRSTVEGKRSAAERLSSYSNLNHNHQQNHCDSGFLNQDFPCDCVACSYLEFKQITGLGQTQPVANNYTNSTCSSSGILGQAPPYFACLNRVGGGMDSSVIYSLGLGMQVNIKRTDGRVHTAVVSGINWDTKSITVEWFERNETKGKEVDLESIVALNPHIVAGKHSAGPVDSMANVTANLNVMPTPSNPRQTVISDMRPPAETESRHHYYGDEPSQVC</sequence>
<keyword evidence="7" id="KW-1185">Reference proteome</keyword>
<feature type="domain" description="Kinesin-like protein KIF2A-like N-terminal" evidence="5">
    <location>
        <begin position="114"/>
        <end position="165"/>
    </location>
</feature>
<organism evidence="6 7">
    <name type="scientific">Allacma fusca</name>
    <dbReference type="NCBI Taxonomy" id="39272"/>
    <lineage>
        <taxon>Eukaryota</taxon>
        <taxon>Metazoa</taxon>
        <taxon>Ecdysozoa</taxon>
        <taxon>Arthropoda</taxon>
        <taxon>Hexapoda</taxon>
        <taxon>Collembola</taxon>
        <taxon>Symphypleona</taxon>
        <taxon>Sminthuridae</taxon>
        <taxon>Allacma</taxon>
    </lineage>
</organism>